<dbReference type="SUPFAM" id="SSF55347">
    <property type="entry name" value="Glyceraldehyde-3-phosphate dehydrogenase-like, C-terminal domain"/>
    <property type="match status" value="1"/>
</dbReference>
<dbReference type="EMBL" id="PGTN01000248">
    <property type="protein sequence ID" value="PJF46376.1"/>
    <property type="molecule type" value="Genomic_DNA"/>
</dbReference>
<dbReference type="GO" id="GO:0016491">
    <property type="term" value="F:oxidoreductase activity"/>
    <property type="evidence" value="ECO:0007669"/>
    <property type="project" value="UniProtKB-KW"/>
</dbReference>
<feature type="domain" description="GFO/IDH/MocA-like oxidoreductase" evidence="3">
    <location>
        <begin position="133"/>
        <end position="256"/>
    </location>
</feature>
<keyword evidence="1" id="KW-0560">Oxidoreductase</keyword>
<dbReference type="Pfam" id="PF01408">
    <property type="entry name" value="GFO_IDH_MocA"/>
    <property type="match status" value="1"/>
</dbReference>
<evidence type="ECO:0000256" key="1">
    <source>
        <dbReference type="ARBA" id="ARBA00023002"/>
    </source>
</evidence>
<organism evidence="4 5">
    <name type="scientific">Candidatus Thermofonsia Clade 3 bacterium</name>
    <dbReference type="NCBI Taxonomy" id="2364212"/>
    <lineage>
        <taxon>Bacteria</taxon>
        <taxon>Bacillati</taxon>
        <taxon>Chloroflexota</taxon>
        <taxon>Candidatus Thermofontia</taxon>
        <taxon>Candidatus Thermofonsia Clade 3</taxon>
    </lineage>
</organism>
<dbReference type="InterPro" id="IPR036291">
    <property type="entry name" value="NAD(P)-bd_dom_sf"/>
</dbReference>
<dbReference type="SUPFAM" id="SSF51735">
    <property type="entry name" value="NAD(P)-binding Rossmann-fold domains"/>
    <property type="match status" value="1"/>
</dbReference>
<dbReference type="Proteomes" id="UP000230790">
    <property type="component" value="Unassembled WGS sequence"/>
</dbReference>
<feature type="domain" description="Gfo/Idh/MocA-like oxidoreductase N-terminal" evidence="2">
    <location>
        <begin position="28"/>
        <end position="124"/>
    </location>
</feature>
<evidence type="ECO:0000313" key="4">
    <source>
        <dbReference type="EMBL" id="PJF46376.1"/>
    </source>
</evidence>
<dbReference type="PANTHER" id="PTHR43818:SF11">
    <property type="entry name" value="BCDNA.GH03377"/>
    <property type="match status" value="1"/>
</dbReference>
<dbReference type="InterPro" id="IPR000683">
    <property type="entry name" value="Gfo/Idh/MocA-like_OxRdtase_N"/>
</dbReference>
<evidence type="ECO:0000313" key="5">
    <source>
        <dbReference type="Proteomes" id="UP000230790"/>
    </source>
</evidence>
<evidence type="ECO:0000259" key="2">
    <source>
        <dbReference type="Pfam" id="PF01408"/>
    </source>
</evidence>
<dbReference type="InterPro" id="IPR055170">
    <property type="entry name" value="GFO_IDH_MocA-like_dom"/>
</dbReference>
<feature type="non-terminal residue" evidence="4">
    <location>
        <position position="294"/>
    </location>
</feature>
<dbReference type="Pfam" id="PF22725">
    <property type="entry name" value="GFO_IDH_MocA_C3"/>
    <property type="match status" value="1"/>
</dbReference>
<gene>
    <name evidence="4" type="ORF">CUN48_14120</name>
</gene>
<dbReference type="AlphaFoldDB" id="A0A2M8Q9A2"/>
<sequence>MTTKLGVAVLSFAHGHAAIYCDRLATYDDVRLAACWDDDAPRGAAMAARYGMRYSPHPEDAFDDPNVQAVIVTCETHRHAEMAVAAAAAGKHILCQKPMALTLADCDRMIAAVESAGVKFMMAFQMRHDPSNQKIKQLIEEGAVGRISLVRRRHCIPVLLNDAFIHGPTRWHLDPEKNLGMFMDDAVHAADFLHWILGYPMSVMAEIGNTVTDVAPDDTGVAIYRYASGAMAVLVNSSVALAGENTCEVYGDQGVIIQNHDDLVSTNVALPPHPIALKLYRRGETSWQDLNIPI</sequence>
<accession>A0A2M8Q9A2</accession>
<reference evidence="4 5" key="1">
    <citation type="submission" date="2017-11" db="EMBL/GenBank/DDBJ databases">
        <title>Evolution of Phototrophy in the Chloroflexi Phylum Driven by Horizontal Gene Transfer.</title>
        <authorList>
            <person name="Ward L.M."/>
            <person name="Hemp J."/>
            <person name="Shih P.M."/>
            <person name="Mcglynn S.E."/>
            <person name="Fischer W."/>
        </authorList>
    </citation>
    <scope>NUCLEOTIDE SEQUENCE [LARGE SCALE GENOMIC DNA]</scope>
    <source>
        <strain evidence="4">JP3_7</strain>
    </source>
</reference>
<dbReference type="InterPro" id="IPR050463">
    <property type="entry name" value="Gfo/Idh/MocA_oxidrdct_glycsds"/>
</dbReference>
<dbReference type="GO" id="GO:0000166">
    <property type="term" value="F:nucleotide binding"/>
    <property type="evidence" value="ECO:0007669"/>
    <property type="project" value="InterPro"/>
</dbReference>
<evidence type="ECO:0000259" key="3">
    <source>
        <dbReference type="Pfam" id="PF22725"/>
    </source>
</evidence>
<comment type="caution">
    <text evidence="4">The sequence shown here is derived from an EMBL/GenBank/DDBJ whole genome shotgun (WGS) entry which is preliminary data.</text>
</comment>
<dbReference type="PANTHER" id="PTHR43818">
    <property type="entry name" value="BCDNA.GH03377"/>
    <property type="match status" value="1"/>
</dbReference>
<dbReference type="Gene3D" id="3.30.360.10">
    <property type="entry name" value="Dihydrodipicolinate Reductase, domain 2"/>
    <property type="match status" value="1"/>
</dbReference>
<protein>
    <submittedName>
        <fullName evidence="4">Gfo/Idh/MocA family oxidoreductase</fullName>
    </submittedName>
</protein>
<name>A0A2M8Q9A2_9CHLR</name>
<dbReference type="Gene3D" id="3.40.50.720">
    <property type="entry name" value="NAD(P)-binding Rossmann-like Domain"/>
    <property type="match status" value="1"/>
</dbReference>
<proteinExistence type="predicted"/>